<dbReference type="EMBL" id="JAPMXC010000001">
    <property type="protein sequence ID" value="MCY0387032.1"/>
    <property type="molecule type" value="Genomic_DNA"/>
</dbReference>
<keyword evidence="3" id="KW-1185">Reference proteome</keyword>
<evidence type="ECO:0000256" key="1">
    <source>
        <dbReference type="SAM" id="MobiDB-lite"/>
    </source>
</evidence>
<evidence type="ECO:0000313" key="3">
    <source>
        <dbReference type="Proteomes" id="UP001082899"/>
    </source>
</evidence>
<proteinExistence type="predicted"/>
<sequence>MSSDTETRTRRWTQRPADANWGDFGPDDQLGRLNLLTPQKVLDGVREVRTGRNFCLSLPLDCPGGTALNPRRQPPHLAPTMRGDLPNMAYPLSRDNPPLLDVVCDDTVHLALQYSTQWDSLAHMGQWFDLSGTGKPEMAFYNGYRAGEDVIGPVDYRHEPGSAPATPRPPGAYRLGIENMAASNVQGRAVMIDLKRHFGIEKRAIGFAELREVMAAQQVVVEPGDMVCLRTGTDEALLGMRGEPDIAWLGAHFAALDGRDEGLRKWIVDSGVVALIADNAAVEMLPARPATTASYASHPLHDLCLFRLGVYLGELWLLSPLADWLAENGRNRFLLTAPPLRLPRAVGSPVSPVATV</sequence>
<dbReference type="PANTHER" id="PTHR34861">
    <property type="match status" value="1"/>
</dbReference>
<name>A0ABT3ZL09_9BURK</name>
<comment type="caution">
    <text evidence="2">The sequence shown here is derived from an EMBL/GenBank/DDBJ whole genome shotgun (WGS) entry which is preliminary data.</text>
</comment>
<dbReference type="InterPro" id="IPR037175">
    <property type="entry name" value="KFase_sf"/>
</dbReference>
<evidence type="ECO:0000313" key="2">
    <source>
        <dbReference type="EMBL" id="MCY0387032.1"/>
    </source>
</evidence>
<reference evidence="2" key="1">
    <citation type="submission" date="2022-11" db="EMBL/GenBank/DDBJ databases">
        <title>Robbsia betulipollinis sp. nov., isolated from pollen of birch (Betula pendula).</title>
        <authorList>
            <person name="Shi H."/>
            <person name="Ambika Manirajan B."/>
            <person name="Ratering S."/>
            <person name="Geissler-Plaum R."/>
            <person name="Schnell S."/>
        </authorList>
    </citation>
    <scope>NUCLEOTIDE SEQUENCE</scope>
    <source>
        <strain evidence="2">Bb-Pol-6</strain>
    </source>
</reference>
<dbReference type="PANTHER" id="PTHR34861:SF10">
    <property type="entry name" value="CYCLASE"/>
    <property type="match status" value="1"/>
</dbReference>
<protein>
    <submittedName>
        <fullName evidence="2">Cyclase family protein</fullName>
    </submittedName>
</protein>
<dbReference type="Gene3D" id="3.50.30.50">
    <property type="entry name" value="Putative cyclase"/>
    <property type="match status" value="1"/>
</dbReference>
<feature type="region of interest" description="Disordered" evidence="1">
    <location>
        <begin position="1"/>
        <end position="25"/>
    </location>
</feature>
<dbReference type="Proteomes" id="UP001082899">
    <property type="component" value="Unassembled WGS sequence"/>
</dbReference>
<accession>A0ABT3ZL09</accession>
<dbReference type="InterPro" id="IPR007325">
    <property type="entry name" value="KFase/CYL"/>
</dbReference>
<dbReference type="RefSeq" id="WP_267846728.1">
    <property type="nucleotide sequence ID" value="NZ_JAPMXC010000001.1"/>
</dbReference>
<gene>
    <name evidence="2" type="ORF">OVY01_07250</name>
</gene>
<dbReference type="SUPFAM" id="SSF102198">
    <property type="entry name" value="Putative cyclase"/>
    <property type="match status" value="1"/>
</dbReference>
<dbReference type="Pfam" id="PF04199">
    <property type="entry name" value="Cyclase"/>
    <property type="match status" value="1"/>
</dbReference>
<organism evidence="2 3">
    <name type="scientific">Robbsia betulipollinis</name>
    <dbReference type="NCBI Taxonomy" id="2981849"/>
    <lineage>
        <taxon>Bacteria</taxon>
        <taxon>Pseudomonadati</taxon>
        <taxon>Pseudomonadota</taxon>
        <taxon>Betaproteobacteria</taxon>
        <taxon>Burkholderiales</taxon>
        <taxon>Burkholderiaceae</taxon>
        <taxon>Robbsia</taxon>
    </lineage>
</organism>